<evidence type="ECO:0000313" key="2">
    <source>
        <dbReference type="EMBL" id="GGC54005.1"/>
    </source>
</evidence>
<accession>A0ABQ1N7Y7</accession>
<dbReference type="Gene3D" id="2.40.160.60">
    <property type="entry name" value="Outer membrane protein transport protein (OMPP1/FadL/TodX)"/>
    <property type="match status" value="1"/>
</dbReference>
<feature type="chain" id="PRO_5046340101" evidence="1">
    <location>
        <begin position="20"/>
        <end position="502"/>
    </location>
</feature>
<name>A0ABQ1N7Y7_9BACT</name>
<dbReference type="Proteomes" id="UP000636010">
    <property type="component" value="Unassembled WGS sequence"/>
</dbReference>
<evidence type="ECO:0000313" key="3">
    <source>
        <dbReference type="Proteomes" id="UP000636010"/>
    </source>
</evidence>
<reference evidence="3" key="1">
    <citation type="journal article" date="2019" name="Int. J. Syst. Evol. Microbiol.">
        <title>The Global Catalogue of Microorganisms (GCM) 10K type strain sequencing project: providing services to taxonomists for standard genome sequencing and annotation.</title>
        <authorList>
            <consortium name="The Broad Institute Genomics Platform"/>
            <consortium name="The Broad Institute Genome Sequencing Center for Infectious Disease"/>
            <person name="Wu L."/>
            <person name="Ma J."/>
        </authorList>
    </citation>
    <scope>NUCLEOTIDE SEQUENCE [LARGE SCALE GENOMIC DNA]</scope>
    <source>
        <strain evidence="3">CGMCC 1.10832</strain>
    </source>
</reference>
<keyword evidence="1" id="KW-0732">Signal</keyword>
<gene>
    <name evidence="2" type="ORF">GCM10011506_44530</name>
</gene>
<protein>
    <submittedName>
        <fullName evidence="2">Hemin receptor</fullName>
    </submittedName>
</protein>
<sequence length="502" mass="54516">MVKFIFAVGLCAITFSVSAQQGYSTFVDDAVRFSQSTTSGTARFIGLGGANTSLGGDISSISGNPAGLGFYNKSAWSISPVLRFGEFNANYGGVENNDFGANLQVPNGGMVFHKRFEEYSGSKWISGTFGIAYNQKTSFYNTIDYRGSLIGGENNIPYDFVDYTLQPFINPDGSYINYPSEAAIEPDFLSNPYSDLASLTGLLTIFPAGEGYEVDRYDFDQIGDVQQTERILRTGGVTTLDLSYGANYNDKLYLGAGLNINFINYTETRTFRETPSNDILNYLELTDRKEISGAGVGVTVGAIYKPIQMVNIGVSYTSPTFIGMDEIQEIQLDAIYFNEQDASAEIVNEVPSYSFVIPQKVSGGATVFLSKYGFVTADVEWVDYASARFNSNDGAFANGEPDVSNNLASALNYRLGVEGRLDIFRVRAGYALFGNPYSENTFEQNRSTVSGGVGIFKNGFSADLTYSLNSFNNPAITPYAGAASVSSESKISAFRLTLGKTF</sequence>
<keyword evidence="2" id="KW-0675">Receptor</keyword>
<feature type="signal peptide" evidence="1">
    <location>
        <begin position="1"/>
        <end position="19"/>
    </location>
</feature>
<evidence type="ECO:0000256" key="1">
    <source>
        <dbReference type="SAM" id="SignalP"/>
    </source>
</evidence>
<keyword evidence="3" id="KW-1185">Reference proteome</keyword>
<comment type="caution">
    <text evidence="2">The sequence shown here is derived from an EMBL/GenBank/DDBJ whole genome shotgun (WGS) entry which is preliminary data.</text>
</comment>
<proteinExistence type="predicted"/>
<dbReference type="EMBL" id="BMEC01000019">
    <property type="protein sequence ID" value="GGC54005.1"/>
    <property type="molecule type" value="Genomic_DNA"/>
</dbReference>
<dbReference type="SUPFAM" id="SSF56935">
    <property type="entry name" value="Porins"/>
    <property type="match status" value="1"/>
</dbReference>
<organism evidence="2 3">
    <name type="scientific">Marivirga lumbricoides</name>
    <dbReference type="NCBI Taxonomy" id="1046115"/>
    <lineage>
        <taxon>Bacteria</taxon>
        <taxon>Pseudomonadati</taxon>
        <taxon>Bacteroidota</taxon>
        <taxon>Cytophagia</taxon>
        <taxon>Cytophagales</taxon>
        <taxon>Marivirgaceae</taxon>
        <taxon>Marivirga</taxon>
    </lineage>
</organism>